<keyword evidence="4" id="KW-1185">Reference proteome</keyword>
<dbReference type="GO" id="GO:0042602">
    <property type="term" value="F:riboflavin reductase (NADPH) activity"/>
    <property type="evidence" value="ECO:0007669"/>
    <property type="project" value="TreeGrafter"/>
</dbReference>
<reference evidence="4" key="1">
    <citation type="submission" date="2016-11" db="EMBL/GenBank/DDBJ databases">
        <authorList>
            <person name="Varghese N."/>
            <person name="Submissions S."/>
        </authorList>
    </citation>
    <scope>NUCLEOTIDE SEQUENCE [LARGE SCALE GENOMIC DNA]</scope>
    <source>
        <strain evidence="4">GAS401</strain>
    </source>
</reference>
<keyword evidence="1" id="KW-0560">Oxidoreductase</keyword>
<gene>
    <name evidence="3" type="ORF">SAMN05444170_4226</name>
</gene>
<name>A0A1M7UAS1_9BRAD</name>
<organism evidence="3 4">
    <name type="scientific">Bradyrhizobium erythrophlei</name>
    <dbReference type="NCBI Taxonomy" id="1437360"/>
    <lineage>
        <taxon>Bacteria</taxon>
        <taxon>Pseudomonadati</taxon>
        <taxon>Pseudomonadota</taxon>
        <taxon>Alphaproteobacteria</taxon>
        <taxon>Hyphomicrobiales</taxon>
        <taxon>Nitrobacteraceae</taxon>
        <taxon>Bradyrhizobium</taxon>
    </lineage>
</organism>
<evidence type="ECO:0000259" key="2">
    <source>
        <dbReference type="SMART" id="SM00903"/>
    </source>
</evidence>
<dbReference type="Pfam" id="PF01613">
    <property type="entry name" value="Flavin_Reduct"/>
    <property type="match status" value="1"/>
</dbReference>
<dbReference type="Proteomes" id="UP000184096">
    <property type="component" value="Chromosome I"/>
</dbReference>
<evidence type="ECO:0000313" key="3">
    <source>
        <dbReference type="EMBL" id="SHN80162.1"/>
    </source>
</evidence>
<accession>A0A1M7UAS1</accession>
<dbReference type="EMBL" id="LT670849">
    <property type="protein sequence ID" value="SHN80162.1"/>
    <property type="molecule type" value="Genomic_DNA"/>
</dbReference>
<sequence length="173" mass="18111">MNEHISSPSPSSPLHGAAIDPKRFRSVMGAFATGVAVVATEWNGELFGATVNSLTSVSLSPCMLLFCTGEGSATGTAIRNRGYFSVNVLGQHQSDISARFTARGNRFENLAVTFSADGLPLLRGAAAKLCCKIAAIHKAGDHDIVLGHVLSGEESSCSPLIFHKGSYGGFQRA</sequence>
<evidence type="ECO:0000313" key="4">
    <source>
        <dbReference type="Proteomes" id="UP000184096"/>
    </source>
</evidence>
<protein>
    <submittedName>
        <fullName evidence="3">NADH-FMN oxidoreductase RutF, flavin reductase (DIM6/NTAB) family</fullName>
    </submittedName>
</protein>
<dbReference type="InterPro" id="IPR002563">
    <property type="entry name" value="Flavin_Rdtase-like_dom"/>
</dbReference>
<dbReference type="InterPro" id="IPR050268">
    <property type="entry name" value="NADH-dep_flavin_reductase"/>
</dbReference>
<dbReference type="PANTHER" id="PTHR30466">
    <property type="entry name" value="FLAVIN REDUCTASE"/>
    <property type="match status" value="1"/>
</dbReference>
<dbReference type="SUPFAM" id="SSF50475">
    <property type="entry name" value="FMN-binding split barrel"/>
    <property type="match status" value="1"/>
</dbReference>
<dbReference type="Gene3D" id="2.30.110.10">
    <property type="entry name" value="Electron Transport, Fmn-binding Protein, Chain A"/>
    <property type="match status" value="1"/>
</dbReference>
<feature type="domain" description="Flavin reductase like" evidence="2">
    <location>
        <begin position="28"/>
        <end position="169"/>
    </location>
</feature>
<dbReference type="AlphaFoldDB" id="A0A1M7UAS1"/>
<dbReference type="GO" id="GO:0010181">
    <property type="term" value="F:FMN binding"/>
    <property type="evidence" value="ECO:0007669"/>
    <property type="project" value="InterPro"/>
</dbReference>
<proteinExistence type="predicted"/>
<dbReference type="SMART" id="SM00903">
    <property type="entry name" value="Flavin_Reduct"/>
    <property type="match status" value="1"/>
</dbReference>
<dbReference type="InterPro" id="IPR012349">
    <property type="entry name" value="Split_barrel_FMN-bd"/>
</dbReference>
<evidence type="ECO:0000256" key="1">
    <source>
        <dbReference type="ARBA" id="ARBA00023002"/>
    </source>
</evidence>
<dbReference type="PANTHER" id="PTHR30466:SF1">
    <property type="entry name" value="FMN REDUCTASE (NADH) RUTF"/>
    <property type="match status" value="1"/>
</dbReference>
<dbReference type="RefSeq" id="WP_072820733.1">
    <property type="nucleotide sequence ID" value="NZ_LT670849.1"/>
</dbReference>